<protein>
    <recommendedName>
        <fullName evidence="3">P-type Cu(+) transporter</fullName>
        <ecNumber evidence="3">7.2.2.8</ecNumber>
    </recommendedName>
</protein>
<dbReference type="InterPro" id="IPR044492">
    <property type="entry name" value="P_typ_ATPase_HD_dom"/>
</dbReference>
<dbReference type="SFLD" id="SFLDF00027">
    <property type="entry name" value="p-type_atpase"/>
    <property type="match status" value="1"/>
</dbReference>
<keyword evidence="13" id="KW-1278">Translocase</keyword>
<dbReference type="InterPro" id="IPR027256">
    <property type="entry name" value="P-typ_ATPase_IB"/>
</dbReference>
<keyword evidence="9 18" id="KW-0547">Nucleotide-binding</keyword>
<feature type="transmembrane region" description="Helical" evidence="18">
    <location>
        <begin position="261"/>
        <end position="280"/>
    </location>
</feature>
<evidence type="ECO:0000256" key="11">
    <source>
        <dbReference type="ARBA" id="ARBA00022840"/>
    </source>
</evidence>
<dbReference type="NCBIfam" id="TIGR01525">
    <property type="entry name" value="ATPase-IB_hvy"/>
    <property type="match status" value="1"/>
</dbReference>
<keyword evidence="4" id="KW-0813">Transport</keyword>
<dbReference type="PROSITE" id="PS50846">
    <property type="entry name" value="HMA_2"/>
    <property type="match status" value="2"/>
</dbReference>
<dbReference type="Gene3D" id="3.30.70.100">
    <property type="match status" value="2"/>
</dbReference>
<dbReference type="PRINTS" id="PR00943">
    <property type="entry name" value="CUATPASE"/>
</dbReference>
<dbReference type="Pfam" id="PF00702">
    <property type="entry name" value="Hydrolase"/>
    <property type="match status" value="1"/>
</dbReference>
<organism evidence="20 21">
    <name type="scientific">Nitratireductor indicus C115</name>
    <dbReference type="NCBI Taxonomy" id="1231190"/>
    <lineage>
        <taxon>Bacteria</taxon>
        <taxon>Pseudomonadati</taxon>
        <taxon>Pseudomonadota</taxon>
        <taxon>Alphaproteobacteria</taxon>
        <taxon>Hyphomicrobiales</taxon>
        <taxon>Phyllobacteriaceae</taxon>
        <taxon>Nitratireductor</taxon>
    </lineage>
</organism>
<dbReference type="CDD" id="cd00371">
    <property type="entry name" value="HMA"/>
    <property type="match status" value="2"/>
</dbReference>
<dbReference type="Pfam" id="PF00122">
    <property type="entry name" value="E1-E2_ATPase"/>
    <property type="match status" value="1"/>
</dbReference>
<evidence type="ECO:0000256" key="9">
    <source>
        <dbReference type="ARBA" id="ARBA00022741"/>
    </source>
</evidence>
<dbReference type="NCBIfam" id="TIGR01511">
    <property type="entry name" value="ATPase-IB1_Cu"/>
    <property type="match status" value="1"/>
</dbReference>
<dbReference type="eggNOG" id="COG2217">
    <property type="taxonomic scope" value="Bacteria"/>
</dbReference>
<evidence type="ECO:0000256" key="14">
    <source>
        <dbReference type="ARBA" id="ARBA00022989"/>
    </source>
</evidence>
<dbReference type="Pfam" id="PF00403">
    <property type="entry name" value="HMA"/>
    <property type="match status" value="2"/>
</dbReference>
<evidence type="ECO:0000256" key="8">
    <source>
        <dbReference type="ARBA" id="ARBA00022737"/>
    </source>
</evidence>
<dbReference type="InterPro" id="IPR036412">
    <property type="entry name" value="HAD-like_sf"/>
</dbReference>
<evidence type="ECO:0000259" key="19">
    <source>
        <dbReference type="PROSITE" id="PS50846"/>
    </source>
</evidence>
<accession>K2N1Z1</accession>
<dbReference type="NCBIfam" id="TIGR00003">
    <property type="entry name" value="copper ion binding protein"/>
    <property type="match status" value="2"/>
</dbReference>
<feature type="domain" description="HMA" evidence="19">
    <location>
        <begin position="66"/>
        <end position="129"/>
    </location>
</feature>
<evidence type="ECO:0000256" key="5">
    <source>
        <dbReference type="ARBA" id="ARBA00022475"/>
    </source>
</evidence>
<dbReference type="FunFam" id="3.30.70.100:FF:000005">
    <property type="entry name" value="Copper-exporting P-type ATPase A"/>
    <property type="match status" value="1"/>
</dbReference>
<feature type="transmembrane region" description="Helical" evidence="18">
    <location>
        <begin position="414"/>
        <end position="436"/>
    </location>
</feature>
<keyword evidence="15" id="KW-0186">Copper</keyword>
<dbReference type="STRING" id="721133.SAMN05216176_11017"/>
<dbReference type="InterPro" id="IPR008250">
    <property type="entry name" value="ATPase_P-typ_transduc_dom_A_sf"/>
</dbReference>
<dbReference type="GO" id="GO:0055070">
    <property type="term" value="P:copper ion homeostasis"/>
    <property type="evidence" value="ECO:0007669"/>
    <property type="project" value="TreeGrafter"/>
</dbReference>
<dbReference type="GO" id="GO:0005507">
    <property type="term" value="F:copper ion binding"/>
    <property type="evidence" value="ECO:0007669"/>
    <property type="project" value="InterPro"/>
</dbReference>
<dbReference type="PANTHER" id="PTHR43520">
    <property type="entry name" value="ATP7, ISOFORM B"/>
    <property type="match status" value="1"/>
</dbReference>
<keyword evidence="17 18" id="KW-0472">Membrane</keyword>
<keyword evidence="10" id="KW-0187">Copper transport</keyword>
<dbReference type="InterPro" id="IPR017969">
    <property type="entry name" value="Heavy-metal-associated_CS"/>
</dbReference>
<evidence type="ECO:0000256" key="15">
    <source>
        <dbReference type="ARBA" id="ARBA00023008"/>
    </source>
</evidence>
<dbReference type="Gene3D" id="3.40.50.1000">
    <property type="entry name" value="HAD superfamily/HAD-like"/>
    <property type="match status" value="1"/>
</dbReference>
<keyword evidence="16" id="KW-0406">Ion transport</keyword>
<dbReference type="InterPro" id="IPR006121">
    <property type="entry name" value="HMA_dom"/>
</dbReference>
<evidence type="ECO:0000256" key="17">
    <source>
        <dbReference type="ARBA" id="ARBA00023136"/>
    </source>
</evidence>
<dbReference type="EC" id="7.2.2.8" evidence="3"/>
<dbReference type="InterPro" id="IPR059000">
    <property type="entry name" value="ATPase_P-type_domA"/>
</dbReference>
<dbReference type="PROSITE" id="PS00154">
    <property type="entry name" value="ATPASE_E1_E2"/>
    <property type="match status" value="1"/>
</dbReference>
<dbReference type="NCBIfam" id="TIGR01494">
    <property type="entry name" value="ATPase_P-type"/>
    <property type="match status" value="1"/>
</dbReference>
<dbReference type="PROSITE" id="PS01047">
    <property type="entry name" value="HMA_1"/>
    <property type="match status" value="1"/>
</dbReference>
<name>K2N1Z1_9HYPH</name>
<dbReference type="GO" id="GO:0140581">
    <property type="term" value="F:P-type monovalent copper transporter activity"/>
    <property type="evidence" value="ECO:0007669"/>
    <property type="project" value="UniProtKB-EC"/>
</dbReference>
<evidence type="ECO:0000256" key="16">
    <source>
        <dbReference type="ARBA" id="ARBA00023065"/>
    </source>
</evidence>
<dbReference type="EMBL" id="AMSI01000010">
    <property type="protein sequence ID" value="EKF41483.1"/>
    <property type="molecule type" value="Genomic_DNA"/>
</dbReference>
<dbReference type="SUPFAM" id="SSF55008">
    <property type="entry name" value="HMA, heavy metal-associated domain"/>
    <property type="match status" value="2"/>
</dbReference>
<evidence type="ECO:0000256" key="18">
    <source>
        <dbReference type="RuleBase" id="RU362081"/>
    </source>
</evidence>
<dbReference type="InterPro" id="IPR023298">
    <property type="entry name" value="ATPase_P-typ_TM_dom_sf"/>
</dbReference>
<dbReference type="SUPFAM" id="SSF56784">
    <property type="entry name" value="HAD-like"/>
    <property type="match status" value="1"/>
</dbReference>
<dbReference type="FunFam" id="2.70.150.10:FF:000020">
    <property type="entry name" value="Copper-exporting P-type ATPase A"/>
    <property type="match status" value="1"/>
</dbReference>
<proteinExistence type="inferred from homology"/>
<evidence type="ECO:0000256" key="2">
    <source>
        <dbReference type="ARBA" id="ARBA00006024"/>
    </source>
</evidence>
<evidence type="ECO:0000256" key="6">
    <source>
        <dbReference type="ARBA" id="ARBA00022692"/>
    </source>
</evidence>
<evidence type="ECO:0000256" key="13">
    <source>
        <dbReference type="ARBA" id="ARBA00022967"/>
    </source>
</evidence>
<dbReference type="PRINTS" id="PR00119">
    <property type="entry name" value="CATATPASE"/>
</dbReference>
<feature type="transmembrane region" description="Helical" evidence="18">
    <location>
        <begin position="160"/>
        <end position="191"/>
    </location>
</feature>
<comment type="caution">
    <text evidence="20">The sequence shown here is derived from an EMBL/GenBank/DDBJ whole genome shotgun (WGS) entry which is preliminary data.</text>
</comment>
<dbReference type="Gene3D" id="2.70.150.10">
    <property type="entry name" value="Calcium-transporting ATPase, cytoplasmic transduction domain A"/>
    <property type="match status" value="1"/>
</dbReference>
<keyword evidence="21" id="KW-1185">Reference proteome</keyword>
<dbReference type="PANTHER" id="PTHR43520:SF8">
    <property type="entry name" value="P-TYPE CU(+) TRANSPORTER"/>
    <property type="match status" value="1"/>
</dbReference>
<keyword evidence="8" id="KW-0677">Repeat</keyword>
<comment type="similarity">
    <text evidence="2 18">Belongs to the cation transport ATPase (P-type) (TC 3.A.3) family. Type IB subfamily.</text>
</comment>
<keyword evidence="7 18" id="KW-0479">Metal-binding</keyword>
<evidence type="ECO:0000256" key="10">
    <source>
        <dbReference type="ARBA" id="ARBA00022796"/>
    </source>
</evidence>
<evidence type="ECO:0000313" key="20">
    <source>
        <dbReference type="EMBL" id="EKF41483.1"/>
    </source>
</evidence>
<keyword evidence="6 18" id="KW-0812">Transmembrane</keyword>
<dbReference type="AlphaFoldDB" id="K2N1Z1"/>
<dbReference type="SFLD" id="SFLDG00002">
    <property type="entry name" value="C1.7:_P-type_atpase_like"/>
    <property type="match status" value="1"/>
</dbReference>
<keyword evidence="11 18" id="KW-0067">ATP-binding</keyword>
<dbReference type="InterPro" id="IPR006122">
    <property type="entry name" value="HMA_Cu_ion-bd"/>
</dbReference>
<dbReference type="PATRIC" id="fig|1231190.3.peg.3063"/>
<evidence type="ECO:0000256" key="1">
    <source>
        <dbReference type="ARBA" id="ARBA00004651"/>
    </source>
</evidence>
<feature type="transmembrane region" description="Helical" evidence="18">
    <location>
        <begin position="758"/>
        <end position="777"/>
    </location>
</feature>
<evidence type="ECO:0000313" key="21">
    <source>
        <dbReference type="Proteomes" id="UP000007374"/>
    </source>
</evidence>
<evidence type="ECO:0000256" key="7">
    <source>
        <dbReference type="ARBA" id="ARBA00022723"/>
    </source>
</evidence>
<evidence type="ECO:0000256" key="3">
    <source>
        <dbReference type="ARBA" id="ARBA00012517"/>
    </source>
</evidence>
<dbReference type="InterPro" id="IPR018303">
    <property type="entry name" value="ATPase_P-typ_P_site"/>
</dbReference>
<dbReference type="Gene3D" id="3.40.1110.10">
    <property type="entry name" value="Calcium-transporting ATPase, cytoplasmic domain N"/>
    <property type="match status" value="1"/>
</dbReference>
<comment type="subcellular location">
    <subcellularLocation>
        <location evidence="1">Cell membrane</location>
        <topology evidence="1">Multi-pass membrane protein</topology>
    </subcellularLocation>
</comment>
<dbReference type="InterPro" id="IPR023214">
    <property type="entry name" value="HAD_sf"/>
</dbReference>
<dbReference type="SUPFAM" id="SSF81665">
    <property type="entry name" value="Calcium ATPase, transmembrane domain M"/>
    <property type="match status" value="1"/>
</dbReference>
<dbReference type="InterPro" id="IPR001757">
    <property type="entry name" value="P_typ_ATPase"/>
</dbReference>
<dbReference type="GO" id="GO:0043682">
    <property type="term" value="F:P-type divalent copper transporter activity"/>
    <property type="evidence" value="ECO:0007669"/>
    <property type="project" value="TreeGrafter"/>
</dbReference>
<dbReference type="GO" id="GO:0005886">
    <property type="term" value="C:plasma membrane"/>
    <property type="evidence" value="ECO:0007669"/>
    <property type="project" value="UniProtKB-SubCell"/>
</dbReference>
<dbReference type="SUPFAM" id="SSF81653">
    <property type="entry name" value="Calcium ATPase, transduction domain A"/>
    <property type="match status" value="1"/>
</dbReference>
<dbReference type="SFLD" id="SFLDS00003">
    <property type="entry name" value="Haloacid_Dehalogenase"/>
    <property type="match status" value="1"/>
</dbReference>
<feature type="domain" description="HMA" evidence="19">
    <location>
        <begin position="1"/>
        <end position="57"/>
    </location>
</feature>
<feature type="transmembrane region" description="Helical" evidence="18">
    <location>
        <begin position="783"/>
        <end position="805"/>
    </location>
</feature>
<feature type="transmembrane region" description="Helical" evidence="18">
    <location>
        <begin position="442"/>
        <end position="465"/>
    </location>
</feature>
<feature type="transmembrane region" description="Helical" evidence="18">
    <location>
        <begin position="233"/>
        <end position="255"/>
    </location>
</feature>
<reference evidence="20 21" key="1">
    <citation type="journal article" date="2012" name="J. Bacteriol.">
        <title>Genome Sequence of Nitratireductor indicus Type Strain C115.</title>
        <authorList>
            <person name="Lai Q."/>
            <person name="Li G."/>
            <person name="Yu Z."/>
            <person name="Shao Z."/>
        </authorList>
    </citation>
    <scope>NUCLEOTIDE SEQUENCE [LARGE SCALE GENOMIC DNA]</scope>
    <source>
        <strain evidence="20 21">C115</strain>
    </source>
</reference>
<dbReference type="Proteomes" id="UP000007374">
    <property type="component" value="Unassembled WGS sequence"/>
</dbReference>
<dbReference type="CDD" id="cd02094">
    <property type="entry name" value="P-type_ATPase_Cu-like"/>
    <property type="match status" value="1"/>
</dbReference>
<dbReference type="GO" id="GO:0060003">
    <property type="term" value="P:copper ion export"/>
    <property type="evidence" value="ECO:0007669"/>
    <property type="project" value="UniProtKB-ARBA"/>
</dbReference>
<dbReference type="GO" id="GO:0016887">
    <property type="term" value="F:ATP hydrolysis activity"/>
    <property type="evidence" value="ECO:0007669"/>
    <property type="project" value="InterPro"/>
</dbReference>
<evidence type="ECO:0000256" key="4">
    <source>
        <dbReference type="ARBA" id="ARBA00022448"/>
    </source>
</evidence>
<evidence type="ECO:0000256" key="12">
    <source>
        <dbReference type="ARBA" id="ARBA00022842"/>
    </source>
</evidence>
<sequence>MTCASCVGRVEKALKAVPGVTGAVVNLATEKASLTTSAPVEHAALVKAVKDAGYEVPASFAEPAATSLEIAIEGMTCASCVGRVEKALKAVPGVTEAVVNLATEKATIQGAVEAAAVMAAIENAGYDAKVVRAATGTGPAETDERAEKKEAERRELTRDFIIAAVLTAPVFILEMGSHLIPGVHALIAATIGMQNSWYLQFALTTLVLFVPGIRFYNKGLPALWRLAPDMNSLVAVGSLAAYGYSLVATFAPGFLPAGTVNVYFEAAAVIVTLILLGRLLEARAKGRTSEAIKRLVGLQAKTARVRKDGRIVELPIDTVISGDIVEVRPGERVPVDGAVIEGESYIDESMITGEPIPVLKTDGSDVVAGTVNQKGVFAIRATAVGGDTVLSQIIRMVEEAQGSKLPIQALVDKVTMWFVPAVFAVAALTFAAWLYFGPSPALTFALVNAVAVLIIACPCAMGLATPTSIMVGTGRGAELGVLFRKGEALQSLKDARVVAVDKTGTLTEGKPALTDLELAVGFDRANVLSLVAAVEAKSEHPIAHAIVDAAARENLSLPTVSDFVSVTGFGVTAQVDGKRIEIGADRYMAELGHDVTAFSAVAERLGNEGKSPLYAAVGNTLAAIIAVADPIKETTPAAIKALHDLGLKVAMITGDNKRTAKAIAERLGIDEVVAEVLPDGKVDAVRRLKTEYGKVAFVGDGINDAPALAAADVGLAIGTGTDIAIEAADVVLMSGSLQGVPNAIALSKATIGNIRQNLFWAFAYNTALIPVAAGLLYPLYGILLSPVFAASAMALSSVFVLGNALRLKAFRAPMQGENGAEPRRQLELVPAE</sequence>
<keyword evidence="12" id="KW-0460">Magnesium</keyword>
<keyword evidence="14 18" id="KW-1133">Transmembrane helix</keyword>
<gene>
    <name evidence="20" type="ORF">NA8A_14771</name>
</gene>
<dbReference type="GO" id="GO:0005524">
    <property type="term" value="F:ATP binding"/>
    <property type="evidence" value="ECO:0007669"/>
    <property type="project" value="UniProtKB-UniRule"/>
</dbReference>
<dbReference type="InterPro" id="IPR036163">
    <property type="entry name" value="HMA_dom_sf"/>
</dbReference>
<keyword evidence="5 18" id="KW-1003">Cell membrane</keyword>
<feature type="transmembrane region" description="Helical" evidence="18">
    <location>
        <begin position="197"/>
        <end position="213"/>
    </location>
</feature>
<dbReference type="InterPro" id="IPR023299">
    <property type="entry name" value="ATPase_P-typ_cyto_dom_N"/>
</dbReference>